<protein>
    <recommendedName>
        <fullName evidence="3">PGG domain-containing protein</fullName>
    </recommendedName>
</protein>
<feature type="transmembrane region" description="Helical" evidence="2">
    <location>
        <begin position="335"/>
        <end position="356"/>
    </location>
</feature>
<reference evidence="4" key="1">
    <citation type="submission" date="2019-10" db="EMBL/GenBank/DDBJ databases">
        <authorList>
            <person name="Zhang R."/>
            <person name="Pan Y."/>
            <person name="Wang J."/>
            <person name="Ma R."/>
            <person name="Yu S."/>
        </authorList>
    </citation>
    <scope>NUCLEOTIDE SEQUENCE</scope>
    <source>
        <strain evidence="4">LA-IB0</strain>
        <tissue evidence="4">Leaf</tissue>
    </source>
</reference>
<sequence>MLCLVESQDLLGFIDGETPPLPENAAAEEQKVWRRRDRLVKGWILGSVGEDALDAVVGLDTAMDVWLELEKIFSEKADESDNIDESQSSGTDSSEEEWEPSEVEVESSSPSAEHWHRRGEDWSEGDTDSSPPTPHGIPLKLSLSRSDNTRSIAIDVENHSINAPIVSNVRCDAMLWKVIKHLVPQVKGIADKKLIHQQALELVKCLCQKLESLPHQQASTIYNHSIILAARFGIHEVVEDELTEATVLRLSGLLWQQLNALVREIHKLNLVPGAALQMQREIQWFKEMEKFVRPSRRTWQNDDKKTPKMLFTEEHQQVKAEGEKWMKHTANSCTIATALIATIVFTAAFTVPGGVATENGMPIFRGNFAFILFAISDAISLFTSITSLLMFLSILTSRYAEEDFLYDLPKRLCIGLVTLFISITFMMAAFSATLYLVLVKENRWLLIPVAALACLPVTSFVLLQFPLVVDVMY</sequence>
<evidence type="ECO:0000313" key="4">
    <source>
        <dbReference type="EMBL" id="KAG8391307.1"/>
    </source>
</evidence>
<feature type="compositionally biased region" description="Acidic residues" evidence="1">
    <location>
        <begin position="93"/>
        <end position="105"/>
    </location>
</feature>
<dbReference type="Pfam" id="PF13962">
    <property type="entry name" value="PGG"/>
    <property type="match status" value="1"/>
</dbReference>
<feature type="domain" description="PGG" evidence="3">
    <location>
        <begin position="323"/>
        <end position="437"/>
    </location>
</feature>
<evidence type="ECO:0000256" key="1">
    <source>
        <dbReference type="SAM" id="MobiDB-lite"/>
    </source>
</evidence>
<feature type="transmembrane region" description="Helical" evidence="2">
    <location>
        <begin position="445"/>
        <end position="467"/>
    </location>
</feature>
<feature type="region of interest" description="Disordered" evidence="1">
    <location>
        <begin position="77"/>
        <end position="142"/>
    </location>
</feature>
<dbReference type="GO" id="GO:0016020">
    <property type="term" value="C:membrane"/>
    <property type="evidence" value="ECO:0007669"/>
    <property type="project" value="TreeGrafter"/>
</dbReference>
<name>A0AAV6YGF4_9LAMI</name>
<dbReference type="Proteomes" id="UP000826271">
    <property type="component" value="Unassembled WGS sequence"/>
</dbReference>
<dbReference type="AlphaFoldDB" id="A0AAV6YGF4"/>
<dbReference type="PANTHER" id="PTHR24177">
    <property type="entry name" value="CASKIN"/>
    <property type="match status" value="1"/>
</dbReference>
<gene>
    <name evidence="4" type="ORF">BUALT_Bualt01G0174300</name>
</gene>
<keyword evidence="2" id="KW-1133">Transmembrane helix</keyword>
<accession>A0AAV6YGF4</accession>
<dbReference type="InterPro" id="IPR026961">
    <property type="entry name" value="PGG_dom"/>
</dbReference>
<evidence type="ECO:0000256" key="2">
    <source>
        <dbReference type="SAM" id="Phobius"/>
    </source>
</evidence>
<comment type="caution">
    <text evidence="4">The sequence shown here is derived from an EMBL/GenBank/DDBJ whole genome shotgun (WGS) entry which is preliminary data.</text>
</comment>
<keyword evidence="2" id="KW-0812">Transmembrane</keyword>
<dbReference type="EMBL" id="WHWC01000001">
    <property type="protein sequence ID" value="KAG8391307.1"/>
    <property type="molecule type" value="Genomic_DNA"/>
</dbReference>
<keyword evidence="2" id="KW-0472">Membrane</keyword>
<dbReference type="Pfam" id="PF14223">
    <property type="entry name" value="Retrotran_gag_2"/>
    <property type="match status" value="1"/>
</dbReference>
<organism evidence="4 5">
    <name type="scientific">Buddleja alternifolia</name>
    <dbReference type="NCBI Taxonomy" id="168488"/>
    <lineage>
        <taxon>Eukaryota</taxon>
        <taxon>Viridiplantae</taxon>
        <taxon>Streptophyta</taxon>
        <taxon>Embryophyta</taxon>
        <taxon>Tracheophyta</taxon>
        <taxon>Spermatophyta</taxon>
        <taxon>Magnoliopsida</taxon>
        <taxon>eudicotyledons</taxon>
        <taxon>Gunneridae</taxon>
        <taxon>Pentapetalae</taxon>
        <taxon>asterids</taxon>
        <taxon>lamiids</taxon>
        <taxon>Lamiales</taxon>
        <taxon>Scrophulariaceae</taxon>
        <taxon>Buddlejeae</taxon>
        <taxon>Buddleja</taxon>
    </lineage>
</organism>
<feature type="transmembrane region" description="Helical" evidence="2">
    <location>
        <begin position="414"/>
        <end position="438"/>
    </location>
</feature>
<dbReference type="PANTHER" id="PTHR24177:SF435">
    <property type="entry name" value="ANKYRIN REPEAT-CONTAINING PROTEIN NPR4-LIKE"/>
    <property type="match status" value="1"/>
</dbReference>
<feature type="transmembrane region" description="Helical" evidence="2">
    <location>
        <begin position="368"/>
        <end position="394"/>
    </location>
</feature>
<evidence type="ECO:0000259" key="3">
    <source>
        <dbReference type="Pfam" id="PF13962"/>
    </source>
</evidence>
<proteinExistence type="predicted"/>
<keyword evidence="5" id="KW-1185">Reference proteome</keyword>
<evidence type="ECO:0000313" key="5">
    <source>
        <dbReference type="Proteomes" id="UP000826271"/>
    </source>
</evidence>